<proteinExistence type="inferred from homology"/>
<dbReference type="Gene3D" id="3.40.47.10">
    <property type="match status" value="2"/>
</dbReference>
<dbReference type="InterPro" id="IPR020617">
    <property type="entry name" value="Thiolase_C"/>
</dbReference>
<dbReference type="PANTHER" id="PTHR18919:SF107">
    <property type="entry name" value="ACETYL-COA ACETYLTRANSFERASE, CYTOSOLIC"/>
    <property type="match status" value="1"/>
</dbReference>
<dbReference type="PROSITE" id="PS00099">
    <property type="entry name" value="THIOLASE_3"/>
    <property type="match status" value="1"/>
</dbReference>
<dbReference type="Pfam" id="PF02803">
    <property type="entry name" value="Thiolase_C"/>
    <property type="match status" value="1"/>
</dbReference>
<evidence type="ECO:0000313" key="9">
    <source>
        <dbReference type="EMBL" id="MFD1861847.1"/>
    </source>
</evidence>
<evidence type="ECO:0000256" key="3">
    <source>
        <dbReference type="ARBA" id="ARBA00022679"/>
    </source>
</evidence>
<dbReference type="InterPro" id="IPR020613">
    <property type="entry name" value="Thiolase_CS"/>
</dbReference>
<evidence type="ECO:0000256" key="6">
    <source>
        <dbReference type="RuleBase" id="RU003557"/>
    </source>
</evidence>
<dbReference type="NCBIfam" id="TIGR01930">
    <property type="entry name" value="AcCoA-C-Actrans"/>
    <property type="match status" value="1"/>
</dbReference>
<dbReference type="InterPro" id="IPR016039">
    <property type="entry name" value="Thiolase-like"/>
</dbReference>
<keyword evidence="10" id="KW-1185">Reference proteome</keyword>
<dbReference type="Proteomes" id="UP001597273">
    <property type="component" value="Unassembled WGS sequence"/>
</dbReference>
<feature type="domain" description="Thiolase C-terminal" evidence="8">
    <location>
        <begin position="272"/>
        <end position="391"/>
    </location>
</feature>
<evidence type="ECO:0000256" key="2">
    <source>
        <dbReference type="ARBA" id="ARBA00012705"/>
    </source>
</evidence>
<comment type="caution">
    <text evidence="9">The sequence shown here is derived from an EMBL/GenBank/DDBJ whole genome shotgun (WGS) entry which is preliminary data.</text>
</comment>
<evidence type="ECO:0000256" key="5">
    <source>
        <dbReference type="ARBA" id="ARBA00030755"/>
    </source>
</evidence>
<dbReference type="RefSeq" id="WP_204891091.1">
    <property type="nucleotide sequence ID" value="NZ_JBHUFW010000004.1"/>
</dbReference>
<dbReference type="EC" id="2.3.1.9" evidence="2"/>
<evidence type="ECO:0000313" key="10">
    <source>
        <dbReference type="Proteomes" id="UP001597273"/>
    </source>
</evidence>
<protein>
    <recommendedName>
        <fullName evidence="2">acetyl-CoA C-acetyltransferase</fullName>
        <ecNumber evidence="2">2.3.1.9</ecNumber>
    </recommendedName>
    <alternativeName>
        <fullName evidence="5">Acetoacetyl-CoA thiolase</fullName>
    </alternativeName>
</protein>
<keyword evidence="4 6" id="KW-0012">Acyltransferase</keyword>
<dbReference type="InterPro" id="IPR020615">
    <property type="entry name" value="Thiolase_acyl_enz_int_AS"/>
</dbReference>
<organism evidence="9 10">
    <name type="scientific">Planococcus chinensis</name>
    <dbReference type="NCBI Taxonomy" id="272917"/>
    <lineage>
        <taxon>Bacteria</taxon>
        <taxon>Bacillati</taxon>
        <taxon>Bacillota</taxon>
        <taxon>Bacilli</taxon>
        <taxon>Bacillales</taxon>
        <taxon>Caryophanaceae</taxon>
        <taxon>Planococcus</taxon>
    </lineage>
</organism>
<keyword evidence="3 6" id="KW-0808">Transferase</keyword>
<evidence type="ECO:0000259" key="7">
    <source>
        <dbReference type="Pfam" id="PF00108"/>
    </source>
</evidence>
<dbReference type="SUPFAM" id="SSF53901">
    <property type="entry name" value="Thiolase-like"/>
    <property type="match status" value="2"/>
</dbReference>
<dbReference type="InterPro" id="IPR020610">
    <property type="entry name" value="Thiolase_AS"/>
</dbReference>
<dbReference type="InterPro" id="IPR002155">
    <property type="entry name" value="Thiolase"/>
</dbReference>
<dbReference type="PANTHER" id="PTHR18919">
    <property type="entry name" value="ACETYL-COA C-ACYLTRANSFERASE"/>
    <property type="match status" value="1"/>
</dbReference>
<evidence type="ECO:0000256" key="4">
    <source>
        <dbReference type="ARBA" id="ARBA00023315"/>
    </source>
</evidence>
<dbReference type="PROSITE" id="PS00737">
    <property type="entry name" value="THIOLASE_2"/>
    <property type="match status" value="1"/>
</dbReference>
<name>A0ABW4QE59_9BACL</name>
<comment type="similarity">
    <text evidence="1 6">Belongs to the thiolase-like superfamily. Thiolase family.</text>
</comment>
<dbReference type="PROSITE" id="PS00098">
    <property type="entry name" value="THIOLASE_1"/>
    <property type="match status" value="1"/>
</dbReference>
<dbReference type="GO" id="GO:0003985">
    <property type="term" value="F:acetyl-CoA C-acetyltransferase activity"/>
    <property type="evidence" value="ECO:0007669"/>
    <property type="project" value="UniProtKB-EC"/>
</dbReference>
<dbReference type="CDD" id="cd00751">
    <property type="entry name" value="thiolase"/>
    <property type="match status" value="1"/>
</dbReference>
<dbReference type="InterPro" id="IPR020616">
    <property type="entry name" value="Thiolase_N"/>
</dbReference>
<dbReference type="PIRSF" id="PIRSF000429">
    <property type="entry name" value="Ac-CoA_Ac_transf"/>
    <property type="match status" value="1"/>
</dbReference>
<gene>
    <name evidence="9" type="ORF">ACFSDB_02850</name>
</gene>
<feature type="domain" description="Thiolase N-terminal" evidence="7">
    <location>
        <begin position="5"/>
        <end position="263"/>
    </location>
</feature>
<evidence type="ECO:0000259" key="8">
    <source>
        <dbReference type="Pfam" id="PF02803"/>
    </source>
</evidence>
<dbReference type="Pfam" id="PF00108">
    <property type="entry name" value="Thiolase_N"/>
    <property type="match status" value="1"/>
</dbReference>
<evidence type="ECO:0000256" key="1">
    <source>
        <dbReference type="ARBA" id="ARBA00010982"/>
    </source>
</evidence>
<reference evidence="10" key="1">
    <citation type="journal article" date="2019" name="Int. J. Syst. Evol. Microbiol.">
        <title>The Global Catalogue of Microorganisms (GCM) 10K type strain sequencing project: providing services to taxonomists for standard genome sequencing and annotation.</title>
        <authorList>
            <consortium name="The Broad Institute Genomics Platform"/>
            <consortium name="The Broad Institute Genome Sequencing Center for Infectious Disease"/>
            <person name="Wu L."/>
            <person name="Ma J."/>
        </authorList>
    </citation>
    <scope>NUCLEOTIDE SEQUENCE [LARGE SCALE GENOMIC DNA]</scope>
    <source>
        <strain evidence="10">CGMCC 1.15475</strain>
    </source>
</reference>
<dbReference type="NCBIfam" id="NF006086">
    <property type="entry name" value="PRK08235.1"/>
    <property type="match status" value="1"/>
</dbReference>
<sequence>MAKTVILDGARTAFGKFGGNLSTLTASELGAEAIKAAMSRAGIQPEDVQEVIMGNVLQAGQGQIPSRQAAKKAGIPYNVKSETINKVCASGMRAITLADQIIRLGDEEVIVAGGMESMSNAPYYLPKARWGLRMGDAQVIDGMVHDGLSCSFHPDKVHMGTYGNSTAEAFSLTREAQDEWSARSHERAIKAKDLFAEEIVAIEIPQRKGDPITVDTDEAPRANSTIEALAKLKPAFGKDGTITAGNAPGINDGAAALVLMSEERAEKEGKNVLASVLAHTEVAIEPNRFPETPGIVINELLKKTGKSLDDIDLVEINEAFAAVALASSQIANLDAEKVNVNGGSVALGHPIGASGARIILTLAYELKRRGGGIGIAAICSGGGQGDAIMIEVPKQEANG</sequence>
<dbReference type="EMBL" id="JBHUFW010000004">
    <property type="protein sequence ID" value="MFD1861847.1"/>
    <property type="molecule type" value="Genomic_DNA"/>
</dbReference>
<accession>A0ABW4QE59</accession>